<dbReference type="SUPFAM" id="SSF100950">
    <property type="entry name" value="NagB/RpiA/CoA transferase-like"/>
    <property type="match status" value="1"/>
</dbReference>
<dbReference type="InterPro" id="IPR036390">
    <property type="entry name" value="WH_DNA-bd_sf"/>
</dbReference>
<comment type="caution">
    <text evidence="6">The sequence shown here is derived from an EMBL/GenBank/DDBJ whole genome shotgun (WGS) entry which is preliminary data.</text>
</comment>
<protein>
    <submittedName>
        <fullName evidence="6">DNA-binding transcriptional regulator LsrR (DeoR family)</fullName>
    </submittedName>
</protein>
<dbReference type="AlphaFoldDB" id="A0A3N2BB58"/>
<dbReference type="InterPro" id="IPR007324">
    <property type="entry name" value="Sugar-bd_dom_put"/>
</dbReference>
<dbReference type="GO" id="GO:0030246">
    <property type="term" value="F:carbohydrate binding"/>
    <property type="evidence" value="ECO:0007669"/>
    <property type="project" value="InterPro"/>
</dbReference>
<dbReference type="InterPro" id="IPR037171">
    <property type="entry name" value="NagB/RpiA_transferase-like"/>
</dbReference>
<dbReference type="InterPro" id="IPR036388">
    <property type="entry name" value="WH-like_DNA-bd_sf"/>
</dbReference>
<dbReference type="EMBL" id="RKHK01000001">
    <property type="protein sequence ID" value="ROR72412.1"/>
    <property type="molecule type" value="Genomic_DNA"/>
</dbReference>
<dbReference type="Gene3D" id="3.40.50.1360">
    <property type="match status" value="1"/>
</dbReference>
<dbReference type="Pfam" id="PF04198">
    <property type="entry name" value="Sugar-bind"/>
    <property type="match status" value="1"/>
</dbReference>
<dbReference type="RefSeq" id="WP_123302975.1">
    <property type="nucleotide sequence ID" value="NZ_RKHK01000001.1"/>
</dbReference>
<dbReference type="PANTHER" id="PTHR34294">
    <property type="entry name" value="TRANSCRIPTIONAL REGULATOR-RELATED"/>
    <property type="match status" value="1"/>
</dbReference>
<sequence length="329" mass="34978">MTEDAPARLSTSQLRQLTRVARLYHERGVRQAEIAASLGVSQAKVSRMLRRAAQMGVVRTTVMIAPGLHTDVEEHLEQAYGLSEAVVVDVEPGAGAKETIEAIGAGAAAYLETALNGAEHRIGISSWSRTLLATVERMRPVGMRPSSEVIQLLGGVGAPRAQSQAHRLLEDFARVLGAEPVHLHAPGMVQDAQVRRRLMGDPALSEVAERWRRLTVAVVGIGTIEPSALLAESGNAFASEDREALLAEGAAGDICHRVFRADGSPISGSVDQRTISIPSTEFRAIPQRIGIAGGEDKVAPVHGALAGGWVNTLITDLHTAERLIDEAST</sequence>
<accession>A0A3N2BB58</accession>
<dbReference type="SUPFAM" id="SSF46785">
    <property type="entry name" value="Winged helix' DNA-binding domain"/>
    <property type="match status" value="1"/>
</dbReference>
<dbReference type="Proteomes" id="UP000280668">
    <property type="component" value="Unassembled WGS sequence"/>
</dbReference>
<evidence type="ECO:0000256" key="1">
    <source>
        <dbReference type="ARBA" id="ARBA00010466"/>
    </source>
</evidence>
<keyword evidence="3 6" id="KW-0238">DNA-binding</keyword>
<evidence type="ECO:0000313" key="7">
    <source>
        <dbReference type="Proteomes" id="UP000280668"/>
    </source>
</evidence>
<evidence type="ECO:0000313" key="6">
    <source>
        <dbReference type="EMBL" id="ROR72412.1"/>
    </source>
</evidence>
<keyword evidence="7" id="KW-1185">Reference proteome</keyword>
<gene>
    <name evidence="6" type="ORF">EDD31_0763</name>
</gene>
<dbReference type="InterPro" id="IPR051054">
    <property type="entry name" value="SorC_transcr_regulators"/>
</dbReference>
<feature type="domain" description="Sugar-binding" evidence="5">
    <location>
        <begin position="70"/>
        <end position="324"/>
    </location>
</feature>
<dbReference type="GO" id="GO:0003677">
    <property type="term" value="F:DNA binding"/>
    <property type="evidence" value="ECO:0007669"/>
    <property type="project" value="UniProtKB-KW"/>
</dbReference>
<dbReference type="Gene3D" id="1.10.10.10">
    <property type="entry name" value="Winged helix-like DNA-binding domain superfamily/Winged helix DNA-binding domain"/>
    <property type="match status" value="1"/>
</dbReference>
<evidence type="ECO:0000256" key="4">
    <source>
        <dbReference type="ARBA" id="ARBA00023163"/>
    </source>
</evidence>
<evidence type="ECO:0000259" key="5">
    <source>
        <dbReference type="Pfam" id="PF04198"/>
    </source>
</evidence>
<evidence type="ECO:0000256" key="2">
    <source>
        <dbReference type="ARBA" id="ARBA00023015"/>
    </source>
</evidence>
<name>A0A3N2BB58_9MICO</name>
<comment type="similarity">
    <text evidence="1">Belongs to the SorC transcriptional regulatory family.</text>
</comment>
<dbReference type="OrthoDB" id="186585at2"/>
<keyword evidence="4" id="KW-0804">Transcription</keyword>
<keyword evidence="2" id="KW-0805">Transcription regulation</keyword>
<organism evidence="6 7">
    <name type="scientific">Bogoriella caseilytica</name>
    <dbReference type="NCBI Taxonomy" id="56055"/>
    <lineage>
        <taxon>Bacteria</taxon>
        <taxon>Bacillati</taxon>
        <taxon>Actinomycetota</taxon>
        <taxon>Actinomycetes</taxon>
        <taxon>Micrococcales</taxon>
        <taxon>Bogoriellaceae</taxon>
        <taxon>Bogoriella</taxon>
    </lineage>
</organism>
<evidence type="ECO:0000256" key="3">
    <source>
        <dbReference type="ARBA" id="ARBA00023125"/>
    </source>
</evidence>
<proteinExistence type="inferred from homology"/>
<reference evidence="6 7" key="1">
    <citation type="submission" date="2018-11" db="EMBL/GenBank/DDBJ databases">
        <title>Sequencing the genomes of 1000 actinobacteria strains.</title>
        <authorList>
            <person name="Klenk H.-P."/>
        </authorList>
    </citation>
    <scope>NUCLEOTIDE SEQUENCE [LARGE SCALE GENOMIC DNA]</scope>
    <source>
        <strain evidence="6 7">DSM 11294</strain>
    </source>
</reference>